<keyword evidence="10" id="KW-0472">Membrane</keyword>
<name>A0A674A2N5_SALTR</name>
<organism evidence="17 18">
    <name type="scientific">Salmo trutta</name>
    <name type="common">Brown trout</name>
    <dbReference type="NCBI Taxonomy" id="8032"/>
    <lineage>
        <taxon>Eukaryota</taxon>
        <taxon>Metazoa</taxon>
        <taxon>Chordata</taxon>
        <taxon>Craniata</taxon>
        <taxon>Vertebrata</taxon>
        <taxon>Euteleostomi</taxon>
        <taxon>Actinopterygii</taxon>
        <taxon>Neopterygii</taxon>
        <taxon>Teleostei</taxon>
        <taxon>Protacanthopterygii</taxon>
        <taxon>Salmoniformes</taxon>
        <taxon>Salmonidae</taxon>
        <taxon>Salmoninae</taxon>
        <taxon>Salmo</taxon>
    </lineage>
</organism>
<dbReference type="GO" id="GO:0008654">
    <property type="term" value="P:phospholipid biosynthetic process"/>
    <property type="evidence" value="ECO:0007669"/>
    <property type="project" value="UniProtKB-KW"/>
</dbReference>
<dbReference type="Gene3D" id="3.40.50.1820">
    <property type="entry name" value="alpha/beta hydrolase"/>
    <property type="match status" value="1"/>
</dbReference>
<dbReference type="AlphaFoldDB" id="A0A674A2N5"/>
<dbReference type="SMART" id="SM00185">
    <property type="entry name" value="ARM"/>
    <property type="match status" value="2"/>
</dbReference>
<evidence type="ECO:0000256" key="4">
    <source>
        <dbReference type="ARBA" id="ARBA00022516"/>
    </source>
</evidence>
<dbReference type="GO" id="GO:0005783">
    <property type="term" value="C:endoplasmic reticulum"/>
    <property type="evidence" value="ECO:0007669"/>
    <property type="project" value="UniProtKB-SubCell"/>
</dbReference>
<comment type="similarity">
    <text evidence="13">Belongs to the SERAC1 family.</text>
</comment>
<evidence type="ECO:0000256" key="12">
    <source>
        <dbReference type="ARBA" id="ARBA00023264"/>
    </source>
</evidence>
<evidence type="ECO:0000256" key="10">
    <source>
        <dbReference type="ARBA" id="ARBA00023136"/>
    </source>
</evidence>
<evidence type="ECO:0000256" key="7">
    <source>
        <dbReference type="ARBA" id="ARBA00022989"/>
    </source>
</evidence>
<gene>
    <name evidence="17" type="primary">SERAC1</name>
    <name evidence="17" type="synonym">serac1</name>
</gene>
<dbReference type="SUPFAM" id="SSF48371">
    <property type="entry name" value="ARM repeat"/>
    <property type="match status" value="1"/>
</dbReference>
<dbReference type="InterPro" id="IPR016024">
    <property type="entry name" value="ARM-type_fold"/>
</dbReference>
<dbReference type="SUPFAM" id="SSF53474">
    <property type="entry name" value="alpha/beta-Hydrolases"/>
    <property type="match status" value="1"/>
</dbReference>
<keyword evidence="5" id="KW-0812">Transmembrane</keyword>
<evidence type="ECO:0000256" key="15">
    <source>
        <dbReference type="ARBA" id="ARBA00041701"/>
    </source>
</evidence>
<accession>A0A674A2N5</accession>
<dbReference type="GO" id="GO:0016020">
    <property type="term" value="C:membrane"/>
    <property type="evidence" value="ECO:0007669"/>
    <property type="project" value="UniProtKB-SubCell"/>
</dbReference>
<evidence type="ECO:0000256" key="2">
    <source>
        <dbReference type="ARBA" id="ARBA00004173"/>
    </source>
</evidence>
<evidence type="ECO:0000313" key="17">
    <source>
        <dbReference type="Ensembl" id="ENSSTUP00000053310.1"/>
    </source>
</evidence>
<dbReference type="InterPro" id="IPR000225">
    <property type="entry name" value="Armadillo"/>
</dbReference>
<dbReference type="Ensembl" id="ENSSTUT00000055728.1">
    <property type="protein sequence ID" value="ENSSTUP00000053310.1"/>
    <property type="gene ID" value="ENSSTUG00000022211.1"/>
</dbReference>
<dbReference type="GeneTree" id="ENSGT00390000003560"/>
<dbReference type="Proteomes" id="UP000472277">
    <property type="component" value="Chromosome 1"/>
</dbReference>
<reference evidence="17" key="1">
    <citation type="submission" date="2021-04" db="EMBL/GenBank/DDBJ databases">
        <authorList>
            <consortium name="Wellcome Sanger Institute Data Sharing"/>
        </authorList>
    </citation>
    <scope>NUCLEOTIDE SEQUENCE [LARGE SCALE GENOMIC DNA]</scope>
</reference>
<keyword evidence="12" id="KW-1208">Phospholipid metabolism</keyword>
<dbReference type="PANTHER" id="PTHR48182">
    <property type="entry name" value="PROTEIN SERAC1"/>
    <property type="match status" value="1"/>
</dbReference>
<keyword evidence="11" id="KW-0594">Phospholipid biosynthesis</keyword>
<evidence type="ECO:0000256" key="13">
    <source>
        <dbReference type="ARBA" id="ARBA00038024"/>
    </source>
</evidence>
<protein>
    <recommendedName>
        <fullName evidence="14">Protein SERAC1</fullName>
    </recommendedName>
    <alternativeName>
        <fullName evidence="15">Serine active site-containing protein 1</fullName>
    </alternativeName>
</protein>
<keyword evidence="7" id="KW-1133">Transmembrane helix</keyword>
<evidence type="ECO:0000256" key="9">
    <source>
        <dbReference type="ARBA" id="ARBA00023128"/>
    </source>
</evidence>
<reference evidence="17" key="3">
    <citation type="submission" date="2025-09" db="UniProtKB">
        <authorList>
            <consortium name="Ensembl"/>
        </authorList>
    </citation>
    <scope>IDENTIFICATION</scope>
</reference>
<dbReference type="PANTHER" id="PTHR48182:SF2">
    <property type="entry name" value="PROTEIN SERAC1"/>
    <property type="match status" value="1"/>
</dbReference>
<sequence>VKIILCYNMLITDHNQTHVSVSGLTYKARRELHKAARRFLEVSSRILLRPLDEHLSHMDADPHEVALWVLLKRACSANRTTRLSAVQELAQNHHWHDYQYQTAAQAIDQRTALGLARTSQVDQRFFLSPPVLPWGGLWCFGGNGLPYAQSLTSVPSEKVESFCLQALVQHSKSHCNHIVANGGLQLLQRVYQLRRDSPKIQRNIVRIIGNLALNDSVHQAIVQSGWVPVLAEMMQSPHIIQASHAARALANLDRDTVKEKYQDGVYVLHPQCRTSQPIKADVLFVHGLLGAAFKTWRQKDCDPTEEEKAAGASEDYTECWPKSWLAADCPNLRVLSVEYDTHLSDWRAKCPVENQRMSLAYRSRELLKKLKSAGVGDRPVVWVSHSMGGLLVKKMLLDASRDPDMRELMKNTKGVMFYSVPHHGTFMAEYSVNVRYLLFPSVEVRELCRDSPALRDLNVNFLNMAKDREFNVLSFAETMPTTIGPMIKILVVPTQSADLGIGDLVQVDVDHLNICKPEKKDSFLYKRSLQFIQDALKGYTSH</sequence>
<dbReference type="PROSITE" id="PS50176">
    <property type="entry name" value="ARM_REPEAT"/>
    <property type="match status" value="1"/>
</dbReference>
<comment type="subcellular location">
    <subcellularLocation>
        <location evidence="3">Endoplasmic reticulum</location>
    </subcellularLocation>
    <subcellularLocation>
        <location evidence="1">Membrane</location>
        <topology evidence="1">Single-pass membrane protein</topology>
    </subcellularLocation>
    <subcellularLocation>
        <location evidence="2">Mitochondrion</location>
    </subcellularLocation>
</comment>
<proteinExistence type="inferred from homology"/>
<dbReference type="InterPro" id="IPR052374">
    <property type="entry name" value="SERAC1"/>
</dbReference>
<evidence type="ECO:0000256" key="5">
    <source>
        <dbReference type="ARBA" id="ARBA00022692"/>
    </source>
</evidence>
<dbReference type="Gene3D" id="1.25.10.10">
    <property type="entry name" value="Leucine-rich Repeat Variant"/>
    <property type="match status" value="1"/>
</dbReference>
<evidence type="ECO:0000256" key="3">
    <source>
        <dbReference type="ARBA" id="ARBA00004240"/>
    </source>
</evidence>
<evidence type="ECO:0000256" key="16">
    <source>
        <dbReference type="PROSITE-ProRule" id="PRU00259"/>
    </source>
</evidence>
<evidence type="ECO:0000256" key="14">
    <source>
        <dbReference type="ARBA" id="ARBA00040991"/>
    </source>
</evidence>
<keyword evidence="18" id="KW-1185">Reference proteome</keyword>
<keyword evidence="8" id="KW-0443">Lipid metabolism</keyword>
<dbReference type="InterPro" id="IPR029058">
    <property type="entry name" value="AB_hydrolase_fold"/>
</dbReference>
<evidence type="ECO:0000256" key="8">
    <source>
        <dbReference type="ARBA" id="ARBA00023098"/>
    </source>
</evidence>
<dbReference type="GO" id="GO:0005739">
    <property type="term" value="C:mitochondrion"/>
    <property type="evidence" value="ECO:0007669"/>
    <property type="project" value="UniProtKB-SubCell"/>
</dbReference>
<keyword evidence="9" id="KW-0496">Mitochondrion</keyword>
<dbReference type="InterPro" id="IPR011989">
    <property type="entry name" value="ARM-like"/>
</dbReference>
<evidence type="ECO:0000256" key="11">
    <source>
        <dbReference type="ARBA" id="ARBA00023209"/>
    </source>
</evidence>
<keyword evidence="4" id="KW-0444">Lipid biosynthesis</keyword>
<evidence type="ECO:0000256" key="6">
    <source>
        <dbReference type="ARBA" id="ARBA00022824"/>
    </source>
</evidence>
<evidence type="ECO:0000256" key="1">
    <source>
        <dbReference type="ARBA" id="ARBA00004167"/>
    </source>
</evidence>
<reference evidence="17" key="2">
    <citation type="submission" date="2025-08" db="UniProtKB">
        <authorList>
            <consortium name="Ensembl"/>
        </authorList>
    </citation>
    <scope>IDENTIFICATION</scope>
</reference>
<evidence type="ECO:0000313" key="18">
    <source>
        <dbReference type="Proteomes" id="UP000472277"/>
    </source>
</evidence>
<keyword evidence="6" id="KW-0256">Endoplasmic reticulum</keyword>
<feature type="repeat" description="ARM" evidence="16">
    <location>
        <begin position="182"/>
        <end position="226"/>
    </location>
</feature>